<evidence type="ECO:0000313" key="3">
    <source>
        <dbReference type="Proteomes" id="UP000887565"/>
    </source>
</evidence>
<protein>
    <recommendedName>
        <fullName evidence="2">Large ribosomal subunit protein bL21m</fullName>
    </recommendedName>
</protein>
<proteinExistence type="inferred from homology"/>
<accession>A0A915KXR7</accession>
<reference evidence="4" key="1">
    <citation type="submission" date="2022-11" db="UniProtKB">
        <authorList>
            <consortium name="WormBaseParasite"/>
        </authorList>
    </citation>
    <scope>IDENTIFICATION</scope>
</reference>
<dbReference type="GO" id="GO:0005762">
    <property type="term" value="C:mitochondrial large ribosomal subunit"/>
    <property type="evidence" value="ECO:0007669"/>
    <property type="project" value="TreeGrafter"/>
</dbReference>
<dbReference type="PANTHER" id="PTHR21349">
    <property type="entry name" value="50S RIBOSOMAL PROTEIN L21"/>
    <property type="match status" value="1"/>
</dbReference>
<evidence type="ECO:0000313" key="4">
    <source>
        <dbReference type="WBParaSite" id="nRc.2.0.1.t43747-RA"/>
    </source>
</evidence>
<dbReference type="AlphaFoldDB" id="A0A915KXR7"/>
<evidence type="ECO:0000256" key="2">
    <source>
        <dbReference type="ARBA" id="ARBA00044129"/>
    </source>
</evidence>
<name>A0A915KXR7_ROMCU</name>
<dbReference type="Proteomes" id="UP000887565">
    <property type="component" value="Unplaced"/>
</dbReference>
<evidence type="ECO:0000256" key="1">
    <source>
        <dbReference type="ARBA" id="ARBA00008563"/>
    </source>
</evidence>
<dbReference type="Pfam" id="PF00829">
    <property type="entry name" value="Ribosomal_L21p"/>
    <property type="match status" value="1"/>
</dbReference>
<dbReference type="InterPro" id="IPR036164">
    <property type="entry name" value="bL21-like_sf"/>
</dbReference>
<dbReference type="InterPro" id="IPR028909">
    <property type="entry name" value="bL21-like"/>
</dbReference>
<comment type="similarity">
    <text evidence="1">Belongs to the bacterial ribosomal protein bL21 family.</text>
</comment>
<dbReference type="GO" id="GO:0003735">
    <property type="term" value="F:structural constituent of ribosome"/>
    <property type="evidence" value="ECO:0007669"/>
    <property type="project" value="TreeGrafter"/>
</dbReference>
<keyword evidence="3" id="KW-1185">Reference proteome</keyword>
<dbReference type="PANTHER" id="PTHR21349:SF0">
    <property type="entry name" value="LARGE RIBOSOMAL SUBUNIT PROTEIN BL21M"/>
    <property type="match status" value="1"/>
</dbReference>
<sequence>MNKETTFLPIIDVEFTFDPEPSAQYSMSPENKCRWPRRKVLVPQIREADTNELLKSNMIISMLNEKILRNDIGRLFAVVQFGDDQFKVTQNDIIVVEDAQYFRVGDRIKIEKVSYYVHTYSSISSLESANVEATVVEKTFSETKMHFTMIGGKNVRILKKSKLVVFYTHVDFELDITKKIDNDQLLTKGDVLNKSCTATL</sequence>
<dbReference type="SUPFAM" id="SSF141091">
    <property type="entry name" value="L21p-like"/>
    <property type="match status" value="1"/>
</dbReference>
<dbReference type="WBParaSite" id="nRc.2.0.1.t43747-RA">
    <property type="protein sequence ID" value="nRc.2.0.1.t43747-RA"/>
    <property type="gene ID" value="nRc.2.0.1.g43747"/>
</dbReference>
<organism evidence="3 4">
    <name type="scientific">Romanomermis culicivorax</name>
    <name type="common">Nematode worm</name>
    <dbReference type="NCBI Taxonomy" id="13658"/>
    <lineage>
        <taxon>Eukaryota</taxon>
        <taxon>Metazoa</taxon>
        <taxon>Ecdysozoa</taxon>
        <taxon>Nematoda</taxon>
        <taxon>Enoplea</taxon>
        <taxon>Dorylaimia</taxon>
        <taxon>Mermithida</taxon>
        <taxon>Mermithoidea</taxon>
        <taxon>Mermithidae</taxon>
        <taxon>Romanomermis</taxon>
    </lineage>
</organism>